<dbReference type="EMBL" id="QFYS01000007">
    <property type="protein sequence ID" value="RAK63757.1"/>
    <property type="molecule type" value="Genomic_DNA"/>
</dbReference>
<accession>A0A328B9W1</accession>
<gene>
    <name evidence="3" type="ORF">DJ019_16035</name>
</gene>
<dbReference type="InterPro" id="IPR037050">
    <property type="entry name" value="DUF1254_sf"/>
</dbReference>
<dbReference type="Pfam" id="PF06863">
    <property type="entry name" value="DUF1254"/>
    <property type="match status" value="1"/>
</dbReference>
<dbReference type="SUPFAM" id="SSF160935">
    <property type="entry name" value="VPA0735-like"/>
    <property type="match status" value="1"/>
</dbReference>
<reference evidence="3 4" key="1">
    <citation type="submission" date="2018-05" db="EMBL/GenBank/DDBJ databases">
        <authorList>
            <person name="Lanie J.A."/>
            <person name="Ng W.-L."/>
            <person name="Kazmierczak K.M."/>
            <person name="Andrzejewski T.M."/>
            <person name="Davidsen T.M."/>
            <person name="Wayne K.J."/>
            <person name="Tettelin H."/>
            <person name="Glass J.I."/>
            <person name="Rusch D."/>
            <person name="Podicherti R."/>
            <person name="Tsui H.-C.T."/>
            <person name="Winkler M.E."/>
        </authorList>
    </citation>
    <scope>NUCLEOTIDE SEQUENCE [LARGE SCALE GENOMIC DNA]</scope>
    <source>
        <strain evidence="3 4">BUT-10</strain>
    </source>
</reference>
<dbReference type="Gene3D" id="2.60.120.600">
    <property type="entry name" value="Domain of unknown function DUF1214, C-terminal domain"/>
    <property type="match status" value="1"/>
</dbReference>
<feature type="domain" description="DUF1214" evidence="1">
    <location>
        <begin position="285"/>
        <end position="397"/>
    </location>
</feature>
<organism evidence="3 4">
    <name type="scientific">Phenylobacterium kunshanense</name>
    <dbReference type="NCBI Taxonomy" id="1445034"/>
    <lineage>
        <taxon>Bacteria</taxon>
        <taxon>Pseudomonadati</taxon>
        <taxon>Pseudomonadota</taxon>
        <taxon>Alphaproteobacteria</taxon>
        <taxon>Caulobacterales</taxon>
        <taxon>Caulobacteraceae</taxon>
        <taxon>Phenylobacterium</taxon>
    </lineage>
</organism>
<proteinExistence type="predicted"/>
<sequence length="413" mass="44663">MSDLRTAAREAYAYALPLIEVATTRQRGQALGQRMGVFAHVRSLANHKHRAVTTPNTDTLYSTAQVDLSAGPVTITLPPAGDRYLSVALMDAYTNNFAVLGTRTTGPDGGTFRLVGPGEAVEGWNVVRSPTHHVWVLARVLVEGPHDLEAAREVQAGLSMQGPPCEAPGPYADRNAGWRDYFASAAALMAANPPPVTDLAILRRMAPLGLLEGFDADRFSEAEAAEMEAGVAEAREAVRGGGGLGGTQFVDGWSYPDARLGDFDQDYALRAAVALGGLAALPPAEAMYMQAEGPGPRRLFDGTKAWRLHFPADRHLPVDSFWSLSLYEAMPDGQFFFCDNPLDRYAIGDRTPGLTRNADGSLDIWIGHDSPGTEREGNWLPAPAGPFALFMRAYLPRPELLRGYYRMPPVELA</sequence>
<name>A0A328B9W1_9CAUL</name>
<dbReference type="Gene3D" id="2.60.40.1610">
    <property type="entry name" value="Domain of unknown function DUF1254"/>
    <property type="match status" value="1"/>
</dbReference>
<dbReference type="Proteomes" id="UP000249524">
    <property type="component" value="Unassembled WGS sequence"/>
</dbReference>
<keyword evidence="4" id="KW-1185">Reference proteome</keyword>
<evidence type="ECO:0000313" key="4">
    <source>
        <dbReference type="Proteomes" id="UP000249524"/>
    </source>
</evidence>
<dbReference type="InterPro" id="IPR010679">
    <property type="entry name" value="DUF1254"/>
</dbReference>
<evidence type="ECO:0000259" key="1">
    <source>
        <dbReference type="Pfam" id="PF06742"/>
    </source>
</evidence>
<dbReference type="PANTHER" id="PTHR36509:SF2">
    <property type="entry name" value="BLL3101 PROTEIN"/>
    <property type="match status" value="1"/>
</dbReference>
<feature type="domain" description="DUF1254" evidence="2">
    <location>
        <begin position="36"/>
        <end position="160"/>
    </location>
</feature>
<dbReference type="InterPro" id="IPR010621">
    <property type="entry name" value="DUF1214"/>
</dbReference>
<protein>
    <submittedName>
        <fullName evidence="3">DUF1254 domain-containing protein</fullName>
    </submittedName>
</protein>
<dbReference type="InterPro" id="IPR037049">
    <property type="entry name" value="DUF1214_C_sf"/>
</dbReference>
<comment type="caution">
    <text evidence="3">The sequence shown here is derived from an EMBL/GenBank/DDBJ whole genome shotgun (WGS) entry which is preliminary data.</text>
</comment>
<evidence type="ECO:0000313" key="3">
    <source>
        <dbReference type="EMBL" id="RAK63757.1"/>
    </source>
</evidence>
<dbReference type="Pfam" id="PF06742">
    <property type="entry name" value="DUF1214"/>
    <property type="match status" value="1"/>
</dbReference>
<evidence type="ECO:0000259" key="2">
    <source>
        <dbReference type="Pfam" id="PF06863"/>
    </source>
</evidence>
<dbReference type="AlphaFoldDB" id="A0A328B9W1"/>
<dbReference type="OrthoDB" id="9777345at2"/>
<dbReference type="RefSeq" id="WP_111277067.1">
    <property type="nucleotide sequence ID" value="NZ_QFYS01000007.1"/>
</dbReference>
<dbReference type="PANTHER" id="PTHR36509">
    <property type="entry name" value="BLL3101 PROTEIN"/>
    <property type="match status" value="1"/>
</dbReference>